<name>A0AAV0XP80_9HEMI</name>
<accession>A0AAV0XP80</accession>
<dbReference type="Proteomes" id="UP001160148">
    <property type="component" value="Unassembled WGS sequence"/>
</dbReference>
<keyword evidence="2" id="KW-1185">Reference proteome</keyword>
<organism evidence="1 2">
    <name type="scientific">Macrosiphum euphorbiae</name>
    <name type="common">potato aphid</name>
    <dbReference type="NCBI Taxonomy" id="13131"/>
    <lineage>
        <taxon>Eukaryota</taxon>
        <taxon>Metazoa</taxon>
        <taxon>Ecdysozoa</taxon>
        <taxon>Arthropoda</taxon>
        <taxon>Hexapoda</taxon>
        <taxon>Insecta</taxon>
        <taxon>Pterygota</taxon>
        <taxon>Neoptera</taxon>
        <taxon>Paraneoptera</taxon>
        <taxon>Hemiptera</taxon>
        <taxon>Sternorrhyncha</taxon>
        <taxon>Aphidomorpha</taxon>
        <taxon>Aphidoidea</taxon>
        <taxon>Aphididae</taxon>
        <taxon>Macrosiphini</taxon>
        <taxon>Macrosiphum</taxon>
    </lineage>
</organism>
<dbReference type="AlphaFoldDB" id="A0AAV0XP80"/>
<proteinExistence type="predicted"/>
<evidence type="ECO:0000313" key="2">
    <source>
        <dbReference type="Proteomes" id="UP001160148"/>
    </source>
</evidence>
<protein>
    <submittedName>
        <fullName evidence="1">Uncharacterized protein</fullName>
    </submittedName>
</protein>
<sequence>MGSPLESMQTEYLRLQTLDEQGLLVRPEEISIGYRLNDRLCNGRVVLEPKAVKISVIPLRLVFKKFLEHSNMFEIILNYISYLKTTESELISSFLQSQLWKEKLRMNQNKIILPLFLYFDDFEVNNPLGSHAGCQKLGAVYVSLSCLPPELSSSLKIYF</sequence>
<dbReference type="EMBL" id="CARXXK010000005">
    <property type="protein sequence ID" value="CAI6369459.1"/>
    <property type="molecule type" value="Genomic_DNA"/>
</dbReference>
<reference evidence="1 2" key="1">
    <citation type="submission" date="2023-01" db="EMBL/GenBank/DDBJ databases">
        <authorList>
            <person name="Whitehead M."/>
        </authorList>
    </citation>
    <scope>NUCLEOTIDE SEQUENCE [LARGE SCALE GENOMIC DNA]</scope>
</reference>
<gene>
    <name evidence="1" type="ORF">MEUPH1_LOCUS23694</name>
</gene>
<evidence type="ECO:0000313" key="1">
    <source>
        <dbReference type="EMBL" id="CAI6369459.1"/>
    </source>
</evidence>
<comment type="caution">
    <text evidence="1">The sequence shown here is derived from an EMBL/GenBank/DDBJ whole genome shotgun (WGS) entry which is preliminary data.</text>
</comment>